<accession>A0A2P2J7C2</accession>
<reference evidence="1" key="1">
    <citation type="submission" date="2018-02" db="EMBL/GenBank/DDBJ databases">
        <title>Rhizophora mucronata_Transcriptome.</title>
        <authorList>
            <person name="Meera S.P."/>
            <person name="Sreeshan A."/>
            <person name="Augustine A."/>
        </authorList>
    </citation>
    <scope>NUCLEOTIDE SEQUENCE</scope>
    <source>
        <tissue evidence="1">Leaf</tissue>
    </source>
</reference>
<evidence type="ECO:0000313" key="1">
    <source>
        <dbReference type="EMBL" id="MBW89358.1"/>
    </source>
</evidence>
<name>A0A2P2J7C2_RHIMU</name>
<dbReference type="AlphaFoldDB" id="A0A2P2J7C2"/>
<organism evidence="1">
    <name type="scientific">Rhizophora mucronata</name>
    <name type="common">Asiatic mangrove</name>
    <dbReference type="NCBI Taxonomy" id="61149"/>
    <lineage>
        <taxon>Eukaryota</taxon>
        <taxon>Viridiplantae</taxon>
        <taxon>Streptophyta</taxon>
        <taxon>Embryophyta</taxon>
        <taxon>Tracheophyta</taxon>
        <taxon>Spermatophyta</taxon>
        <taxon>Magnoliopsida</taxon>
        <taxon>eudicotyledons</taxon>
        <taxon>Gunneridae</taxon>
        <taxon>Pentapetalae</taxon>
        <taxon>rosids</taxon>
        <taxon>fabids</taxon>
        <taxon>Malpighiales</taxon>
        <taxon>Rhizophoraceae</taxon>
        <taxon>Rhizophora</taxon>
    </lineage>
</organism>
<protein>
    <submittedName>
        <fullName evidence="1">Uncharacterized protein</fullName>
    </submittedName>
</protein>
<sequence length="21" mass="2505">MISQQGSMHLCNRCSSYWLFI</sequence>
<dbReference type="EMBL" id="GGEC01008875">
    <property type="protein sequence ID" value="MBW89358.1"/>
    <property type="molecule type" value="Transcribed_RNA"/>
</dbReference>
<proteinExistence type="predicted"/>